<evidence type="ECO:0000256" key="4">
    <source>
        <dbReference type="ARBA" id="ARBA00023159"/>
    </source>
</evidence>
<keyword evidence="2 8" id="KW-0805">Transcription regulation</keyword>
<evidence type="ECO:0000313" key="10">
    <source>
        <dbReference type="EMBL" id="KAI5071866.1"/>
    </source>
</evidence>
<dbReference type="GO" id="GO:0016602">
    <property type="term" value="C:CCAAT-binding factor complex"/>
    <property type="evidence" value="ECO:0007669"/>
    <property type="project" value="InterPro"/>
</dbReference>
<feature type="region of interest" description="Disordered" evidence="9">
    <location>
        <begin position="1"/>
        <end position="24"/>
    </location>
</feature>
<dbReference type="GO" id="GO:0003677">
    <property type="term" value="F:DNA binding"/>
    <property type="evidence" value="ECO:0007669"/>
    <property type="project" value="UniProtKB-KW"/>
</dbReference>
<proteinExistence type="inferred from homology"/>
<keyword evidence="3 8" id="KW-0238">DNA-binding</keyword>
<keyword evidence="6 8" id="KW-0539">Nucleus</keyword>
<feature type="compositionally biased region" description="Polar residues" evidence="9">
    <location>
        <begin position="12"/>
        <end position="21"/>
    </location>
</feature>
<accession>A0A9D4UQI5</accession>
<comment type="caution">
    <text evidence="10">The sequence shown here is derived from an EMBL/GenBank/DDBJ whole genome shotgun (WGS) entry which is preliminary data.</text>
</comment>
<dbReference type="InterPro" id="IPR018362">
    <property type="entry name" value="CCAAT-binding_factor_CS"/>
</dbReference>
<keyword evidence="11" id="KW-1185">Reference proteome</keyword>
<evidence type="ECO:0000256" key="7">
    <source>
        <dbReference type="ARBA" id="ARBA00025911"/>
    </source>
</evidence>
<comment type="function">
    <text evidence="8">Component of the sequence-specific heterotrimeric transcription factor (NF-Y) which specifically recognizes a 5'-CCAAT-3' box motif found in the promoters of its target genes.</text>
</comment>
<feature type="compositionally biased region" description="Basic and acidic residues" evidence="9">
    <location>
        <begin position="1"/>
        <end position="10"/>
    </location>
</feature>
<dbReference type="AlphaFoldDB" id="A0A9D4UQI5"/>
<evidence type="ECO:0000256" key="5">
    <source>
        <dbReference type="ARBA" id="ARBA00023163"/>
    </source>
</evidence>
<dbReference type="Pfam" id="PF02045">
    <property type="entry name" value="CBFB_NFYA"/>
    <property type="match status" value="1"/>
</dbReference>
<gene>
    <name evidence="10" type="ORF">GOP47_0014117</name>
</gene>
<feature type="region of interest" description="Disordered" evidence="9">
    <location>
        <begin position="230"/>
        <end position="325"/>
    </location>
</feature>
<dbReference type="EMBL" id="JABFUD020000013">
    <property type="protein sequence ID" value="KAI5071866.1"/>
    <property type="molecule type" value="Genomic_DNA"/>
</dbReference>
<evidence type="ECO:0000256" key="9">
    <source>
        <dbReference type="SAM" id="MobiDB-lite"/>
    </source>
</evidence>
<evidence type="ECO:0000256" key="8">
    <source>
        <dbReference type="RuleBase" id="RU367155"/>
    </source>
</evidence>
<dbReference type="InterPro" id="IPR001289">
    <property type="entry name" value="NFYA"/>
</dbReference>
<dbReference type="SMART" id="SM00521">
    <property type="entry name" value="CBF"/>
    <property type="match status" value="1"/>
</dbReference>
<evidence type="ECO:0000256" key="3">
    <source>
        <dbReference type="ARBA" id="ARBA00023125"/>
    </source>
</evidence>
<dbReference type="PRINTS" id="PR00616">
    <property type="entry name" value="CCAATSUBUNTB"/>
</dbReference>
<evidence type="ECO:0000256" key="1">
    <source>
        <dbReference type="ARBA" id="ARBA00004123"/>
    </source>
</evidence>
<comment type="subunit">
    <text evidence="7">Heterotrimeric transcription factor composed of three components, NF-YA, NF-YB and NF-YC. NF-YB and NF-YC must interact and dimerize for NF-YA association and DNA binding.</text>
</comment>
<comment type="similarity">
    <text evidence="8">Belongs to the NFYA/HAP2 subunit family.</text>
</comment>
<dbReference type="Proteomes" id="UP000886520">
    <property type="component" value="Chromosome 13"/>
</dbReference>
<evidence type="ECO:0000313" key="11">
    <source>
        <dbReference type="Proteomes" id="UP000886520"/>
    </source>
</evidence>
<evidence type="ECO:0000256" key="2">
    <source>
        <dbReference type="ARBA" id="ARBA00023015"/>
    </source>
</evidence>
<dbReference type="OrthoDB" id="1097733at2759"/>
<evidence type="ECO:0000256" key="6">
    <source>
        <dbReference type="ARBA" id="ARBA00023242"/>
    </source>
</evidence>
<name>A0A9D4UQI5_ADICA</name>
<reference evidence="10" key="1">
    <citation type="submission" date="2021-01" db="EMBL/GenBank/DDBJ databases">
        <title>Adiantum capillus-veneris genome.</title>
        <authorList>
            <person name="Fang Y."/>
            <person name="Liao Q."/>
        </authorList>
    </citation>
    <scope>NUCLEOTIDE SEQUENCE</scope>
    <source>
        <strain evidence="10">H3</strain>
        <tissue evidence="10">Leaf</tissue>
    </source>
</reference>
<dbReference type="GO" id="GO:0003700">
    <property type="term" value="F:DNA-binding transcription factor activity"/>
    <property type="evidence" value="ECO:0007669"/>
    <property type="project" value="UniProtKB-UniRule"/>
</dbReference>
<sequence length="325" mass="34980">MQSEDPHEEGSSDGQEQSPSAANALAVEGVPAWWDHQQPAFHTGCSTPGATMYYEHPSAATAGIRPLAFSHPPALYQGQPVPSSVVEGSGEGMDGSQQQAGSAAGAVFPSSGTEYIMPHTQLELGQSMAPAAYPYTDPYYGGMFAAYGAQAMAMMHPHMLGLHQSRMPLPMEITEEEPVYVNAKQYNGIMRRRQSRAKAESENKLVKSRKPYLHESRHLHAMKRARGCGGRFLNTKANDPKAKPDSSTTSEDSSLQLGTEHTSKKVKHSEGLKSCASQPAQGYQCKGAMEPSFQLNPESAEEGEPVQTGGIIATTTPQQRAMAMN</sequence>
<comment type="subcellular location">
    <subcellularLocation>
        <location evidence="1 8">Nucleus</location>
    </subcellularLocation>
</comment>
<dbReference type="PROSITE" id="PS00686">
    <property type="entry name" value="NFYA_HAP2_1"/>
    <property type="match status" value="1"/>
</dbReference>
<dbReference type="PANTHER" id="PTHR12632">
    <property type="entry name" value="TRANSCRIPTION FACTOR NF-Y ALPHA-RELATED"/>
    <property type="match status" value="1"/>
</dbReference>
<feature type="compositionally biased region" description="Polar residues" evidence="9">
    <location>
        <begin position="245"/>
        <end position="260"/>
    </location>
</feature>
<keyword evidence="4" id="KW-0010">Activator</keyword>
<protein>
    <recommendedName>
        <fullName evidence="8">Nuclear transcription factor Y subunit</fullName>
    </recommendedName>
</protein>
<organism evidence="10 11">
    <name type="scientific">Adiantum capillus-veneris</name>
    <name type="common">Maidenhair fern</name>
    <dbReference type="NCBI Taxonomy" id="13818"/>
    <lineage>
        <taxon>Eukaryota</taxon>
        <taxon>Viridiplantae</taxon>
        <taxon>Streptophyta</taxon>
        <taxon>Embryophyta</taxon>
        <taxon>Tracheophyta</taxon>
        <taxon>Polypodiopsida</taxon>
        <taxon>Polypodiidae</taxon>
        <taxon>Polypodiales</taxon>
        <taxon>Pteridineae</taxon>
        <taxon>Pteridaceae</taxon>
        <taxon>Vittarioideae</taxon>
        <taxon>Adiantum</taxon>
    </lineage>
</organism>
<keyword evidence="5 8" id="KW-0804">Transcription</keyword>
<dbReference type="PROSITE" id="PS51152">
    <property type="entry name" value="NFYA_HAP2_2"/>
    <property type="match status" value="1"/>
</dbReference>
<dbReference type="Gene3D" id="6.10.250.2430">
    <property type="match status" value="1"/>
</dbReference>